<name>A0A8S5MPG7_9CAUD</name>
<reference evidence="1" key="1">
    <citation type="journal article" date="2021" name="Proc. Natl. Acad. Sci. U.S.A.">
        <title>A Catalog of Tens of Thousands of Viruses from Human Metagenomes Reveals Hidden Associations with Chronic Diseases.</title>
        <authorList>
            <person name="Tisza M.J."/>
            <person name="Buck C.B."/>
        </authorList>
    </citation>
    <scope>NUCLEOTIDE SEQUENCE</scope>
    <source>
        <strain evidence="1">Ct0yq10</strain>
    </source>
</reference>
<proteinExistence type="predicted"/>
<evidence type="ECO:0000313" key="1">
    <source>
        <dbReference type="EMBL" id="DAD84058.1"/>
    </source>
</evidence>
<dbReference type="EMBL" id="BK014951">
    <property type="protein sequence ID" value="DAD84058.1"/>
    <property type="molecule type" value="Genomic_DNA"/>
</dbReference>
<accession>A0A8S5MPG7</accession>
<protein>
    <submittedName>
        <fullName evidence="1">Uncharacterized protein</fullName>
    </submittedName>
</protein>
<sequence length="109" mass="12438">MKRGKNNKARLGANLLRKVRDAEAVIVASIPKPFRASGKSMPQIRHLVVLNNMRCYVLKTRVKNLDPKIIKGFSGIIKLIMTNYSYGENVYHEEHKEKLNDQTNTTENA</sequence>
<organism evidence="1">
    <name type="scientific">Siphoviridae sp. ct0yq10</name>
    <dbReference type="NCBI Taxonomy" id="2826270"/>
    <lineage>
        <taxon>Viruses</taxon>
        <taxon>Duplodnaviria</taxon>
        <taxon>Heunggongvirae</taxon>
        <taxon>Uroviricota</taxon>
        <taxon>Caudoviricetes</taxon>
    </lineage>
</organism>